<dbReference type="PANTHER" id="PTHR46989:SF3">
    <property type="entry name" value="USPA DOMAIN-CONTAINING PROTEIN"/>
    <property type="match status" value="1"/>
</dbReference>
<organism evidence="1 2">
    <name type="scientific">Trichobilharzia regenti</name>
    <name type="common">Nasal bird schistosome</name>
    <dbReference type="NCBI Taxonomy" id="157069"/>
    <lineage>
        <taxon>Eukaryota</taxon>
        <taxon>Metazoa</taxon>
        <taxon>Spiralia</taxon>
        <taxon>Lophotrochozoa</taxon>
        <taxon>Platyhelminthes</taxon>
        <taxon>Trematoda</taxon>
        <taxon>Digenea</taxon>
        <taxon>Strigeidida</taxon>
        <taxon>Schistosomatoidea</taxon>
        <taxon>Schistosomatidae</taxon>
        <taxon>Trichobilharzia</taxon>
    </lineage>
</organism>
<dbReference type="InterPro" id="IPR006016">
    <property type="entry name" value="UspA"/>
</dbReference>
<proteinExistence type="predicted"/>
<dbReference type="PANTHER" id="PTHR46989">
    <property type="entry name" value="USP DOMAIN-CONTAINING PROTEIN"/>
    <property type="match status" value="1"/>
</dbReference>
<evidence type="ECO:0000313" key="1">
    <source>
        <dbReference type="Proteomes" id="UP000050795"/>
    </source>
</evidence>
<dbReference type="WBParaSite" id="TREG1_102950.1">
    <property type="protein sequence ID" value="TREG1_102950.1"/>
    <property type="gene ID" value="TREG1_102950"/>
</dbReference>
<dbReference type="SUPFAM" id="SSF52402">
    <property type="entry name" value="Adenine nucleotide alpha hydrolases-like"/>
    <property type="match status" value="1"/>
</dbReference>
<name>A0A183WUS6_TRIRE</name>
<dbReference type="CDD" id="cd23659">
    <property type="entry name" value="USP_At3g01520-like"/>
    <property type="match status" value="1"/>
</dbReference>
<dbReference type="InterPro" id="IPR014729">
    <property type="entry name" value="Rossmann-like_a/b/a_fold"/>
</dbReference>
<dbReference type="Gene3D" id="3.40.50.620">
    <property type="entry name" value="HUPs"/>
    <property type="match status" value="1"/>
</dbReference>
<dbReference type="OrthoDB" id="843225at2759"/>
<dbReference type="PRINTS" id="PR01438">
    <property type="entry name" value="UNVRSLSTRESS"/>
</dbReference>
<reference evidence="2" key="2">
    <citation type="submission" date="2023-11" db="UniProtKB">
        <authorList>
            <consortium name="WormBaseParasite"/>
        </authorList>
    </citation>
    <scope>IDENTIFICATION</scope>
</reference>
<dbReference type="InterPro" id="IPR006015">
    <property type="entry name" value="Universal_stress_UspA"/>
</dbReference>
<sequence length="160" mass="17839">MSEVNETPRVVLMPIDGSEHAQRAFQWYIENMKRPNDIVKFINIVEPVYATPAVGLTMETPPLTDITKMMQDSIDNGKVLGKKYITEAKQCGVNCQAFLHVDTRPGAALLKSIEDHNANVIIMGNRGLGAIRRTFLGSVSEYVLHHAHIPVIIVPPKEKH</sequence>
<keyword evidence="1" id="KW-1185">Reference proteome</keyword>
<accession>A0A183WUS6</accession>
<protein>
    <submittedName>
        <fullName evidence="2">Usp domain-containing protein</fullName>
    </submittedName>
</protein>
<dbReference type="Pfam" id="PF00582">
    <property type="entry name" value="Usp"/>
    <property type="match status" value="1"/>
</dbReference>
<dbReference type="Proteomes" id="UP000050795">
    <property type="component" value="Unassembled WGS sequence"/>
</dbReference>
<dbReference type="AlphaFoldDB" id="A0A183WUS6"/>
<reference evidence="1" key="1">
    <citation type="submission" date="2022-06" db="EMBL/GenBank/DDBJ databases">
        <authorList>
            <person name="Berger JAMES D."/>
            <person name="Berger JAMES D."/>
        </authorList>
    </citation>
    <scope>NUCLEOTIDE SEQUENCE [LARGE SCALE GENOMIC DNA]</scope>
</reference>
<evidence type="ECO:0000313" key="2">
    <source>
        <dbReference type="WBParaSite" id="TREG1_102950.1"/>
    </source>
</evidence>